<feature type="region of interest" description="Disordered" evidence="1">
    <location>
        <begin position="122"/>
        <end position="157"/>
    </location>
</feature>
<protein>
    <submittedName>
        <fullName evidence="2">Uncharacterized protein</fullName>
    </submittedName>
</protein>
<name>K1QP99_MAGGI</name>
<evidence type="ECO:0000313" key="2">
    <source>
        <dbReference type="EMBL" id="EKC30655.1"/>
    </source>
</evidence>
<evidence type="ECO:0000256" key="1">
    <source>
        <dbReference type="SAM" id="MobiDB-lite"/>
    </source>
</evidence>
<feature type="compositionally biased region" description="Low complexity" evidence="1">
    <location>
        <begin position="123"/>
        <end position="147"/>
    </location>
</feature>
<dbReference type="EMBL" id="JH816276">
    <property type="protein sequence ID" value="EKC30655.1"/>
    <property type="molecule type" value="Genomic_DNA"/>
</dbReference>
<feature type="region of interest" description="Disordered" evidence="1">
    <location>
        <begin position="1"/>
        <end position="25"/>
    </location>
</feature>
<accession>K1QP99</accession>
<gene>
    <name evidence="2" type="ORF">CGI_10014676</name>
</gene>
<dbReference type="InParanoid" id="K1QP99"/>
<dbReference type="AlphaFoldDB" id="K1QP99"/>
<sequence length="239" mass="26015">MNLFEGKRRRRKTVNGLGSPPHQSSITTRRLFSLPQYARSPVKLNMTKASPYVVVQKLPVIKLVKGMNPLIDGAWGRTCAECGSGMNLHLDNNNPQCKCKQDSLVIHPGYTSSESYRAARGFPARPKSSYSPRPPSASSCSLKSSGSLNTPPSINGTPTALRAEKILLRYTDGGIKRPLTPAGLTASTNSLPRLVRRYIGRRSIQCHELPLVNASSAVFIDTSQLHNPLSITSHGVANR</sequence>
<feature type="compositionally biased region" description="Polar residues" evidence="1">
    <location>
        <begin position="148"/>
        <end position="157"/>
    </location>
</feature>
<reference evidence="2" key="1">
    <citation type="journal article" date="2012" name="Nature">
        <title>The oyster genome reveals stress adaptation and complexity of shell formation.</title>
        <authorList>
            <person name="Zhang G."/>
            <person name="Fang X."/>
            <person name="Guo X."/>
            <person name="Li L."/>
            <person name="Luo R."/>
            <person name="Xu F."/>
            <person name="Yang P."/>
            <person name="Zhang L."/>
            <person name="Wang X."/>
            <person name="Qi H."/>
            <person name="Xiong Z."/>
            <person name="Que H."/>
            <person name="Xie Y."/>
            <person name="Holland P.W."/>
            <person name="Paps J."/>
            <person name="Zhu Y."/>
            <person name="Wu F."/>
            <person name="Chen Y."/>
            <person name="Wang J."/>
            <person name="Peng C."/>
            <person name="Meng J."/>
            <person name="Yang L."/>
            <person name="Liu J."/>
            <person name="Wen B."/>
            <person name="Zhang N."/>
            <person name="Huang Z."/>
            <person name="Zhu Q."/>
            <person name="Feng Y."/>
            <person name="Mount A."/>
            <person name="Hedgecock D."/>
            <person name="Xu Z."/>
            <person name="Liu Y."/>
            <person name="Domazet-Loso T."/>
            <person name="Du Y."/>
            <person name="Sun X."/>
            <person name="Zhang S."/>
            <person name="Liu B."/>
            <person name="Cheng P."/>
            <person name="Jiang X."/>
            <person name="Li J."/>
            <person name="Fan D."/>
            <person name="Wang W."/>
            <person name="Fu W."/>
            <person name="Wang T."/>
            <person name="Wang B."/>
            <person name="Zhang J."/>
            <person name="Peng Z."/>
            <person name="Li Y."/>
            <person name="Li N."/>
            <person name="Wang J."/>
            <person name="Chen M."/>
            <person name="He Y."/>
            <person name="Tan F."/>
            <person name="Song X."/>
            <person name="Zheng Q."/>
            <person name="Huang R."/>
            <person name="Yang H."/>
            <person name="Du X."/>
            <person name="Chen L."/>
            <person name="Yang M."/>
            <person name="Gaffney P.M."/>
            <person name="Wang S."/>
            <person name="Luo L."/>
            <person name="She Z."/>
            <person name="Ming Y."/>
            <person name="Huang W."/>
            <person name="Zhang S."/>
            <person name="Huang B."/>
            <person name="Zhang Y."/>
            <person name="Qu T."/>
            <person name="Ni P."/>
            <person name="Miao G."/>
            <person name="Wang J."/>
            <person name="Wang Q."/>
            <person name="Steinberg C.E."/>
            <person name="Wang H."/>
            <person name="Li N."/>
            <person name="Qian L."/>
            <person name="Zhang G."/>
            <person name="Li Y."/>
            <person name="Yang H."/>
            <person name="Liu X."/>
            <person name="Wang J."/>
            <person name="Yin Y."/>
            <person name="Wang J."/>
        </authorList>
    </citation>
    <scope>NUCLEOTIDE SEQUENCE [LARGE SCALE GENOMIC DNA]</scope>
    <source>
        <strain evidence="2">05x7-T-G4-1.051#20</strain>
    </source>
</reference>
<organism evidence="2">
    <name type="scientific">Magallana gigas</name>
    <name type="common">Pacific oyster</name>
    <name type="synonym">Crassostrea gigas</name>
    <dbReference type="NCBI Taxonomy" id="29159"/>
    <lineage>
        <taxon>Eukaryota</taxon>
        <taxon>Metazoa</taxon>
        <taxon>Spiralia</taxon>
        <taxon>Lophotrochozoa</taxon>
        <taxon>Mollusca</taxon>
        <taxon>Bivalvia</taxon>
        <taxon>Autobranchia</taxon>
        <taxon>Pteriomorphia</taxon>
        <taxon>Ostreida</taxon>
        <taxon>Ostreoidea</taxon>
        <taxon>Ostreidae</taxon>
        <taxon>Magallana</taxon>
    </lineage>
</organism>
<proteinExistence type="predicted"/>
<dbReference type="HOGENOM" id="CLU_1162119_0_0_1"/>